<organism evidence="1 4">
    <name type="scientific">Didymodactylos carnosus</name>
    <dbReference type="NCBI Taxonomy" id="1234261"/>
    <lineage>
        <taxon>Eukaryota</taxon>
        <taxon>Metazoa</taxon>
        <taxon>Spiralia</taxon>
        <taxon>Gnathifera</taxon>
        <taxon>Rotifera</taxon>
        <taxon>Eurotatoria</taxon>
        <taxon>Bdelloidea</taxon>
        <taxon>Philodinida</taxon>
        <taxon>Philodinidae</taxon>
        <taxon>Didymodactylos</taxon>
    </lineage>
</organism>
<gene>
    <name evidence="1" type="ORF">OVA965_LOCUS42361</name>
    <name evidence="3" type="ORF">SRO942_LOCUS46845</name>
    <name evidence="2" type="ORF">TMI583_LOCUS44250</name>
</gene>
<reference evidence="1" key="1">
    <citation type="submission" date="2021-02" db="EMBL/GenBank/DDBJ databases">
        <authorList>
            <person name="Nowell W R."/>
        </authorList>
    </citation>
    <scope>NUCLEOTIDE SEQUENCE</scope>
</reference>
<dbReference type="Proteomes" id="UP000682733">
    <property type="component" value="Unassembled WGS sequence"/>
</dbReference>
<dbReference type="AlphaFoldDB" id="A0A8S2G0D6"/>
<dbReference type="EMBL" id="CAJOBA010075722">
    <property type="protein sequence ID" value="CAF4416679.1"/>
    <property type="molecule type" value="Genomic_DNA"/>
</dbReference>
<dbReference type="EMBL" id="CAJNOK010051741">
    <property type="protein sequence ID" value="CAF1605682.1"/>
    <property type="molecule type" value="Genomic_DNA"/>
</dbReference>
<evidence type="ECO:0000313" key="2">
    <source>
        <dbReference type="EMBL" id="CAF4416679.1"/>
    </source>
</evidence>
<sequence length="123" mass="14120">KFENRNLLEIGSASPAEYGRRILEVLFTSDELATHCMPRVRRQKPRVGDPSELDHDKIEILKTAIQNKFCISSKNFSTYYEMTLITSFRNKCWNSKKKTRANASASTAGYYINCINPACDIYD</sequence>
<feature type="non-terminal residue" evidence="1">
    <location>
        <position position="1"/>
    </location>
</feature>
<evidence type="ECO:0000313" key="4">
    <source>
        <dbReference type="Proteomes" id="UP000677228"/>
    </source>
</evidence>
<name>A0A8S2G0D6_9BILA</name>
<proteinExistence type="predicted"/>
<comment type="caution">
    <text evidence="1">The sequence shown here is derived from an EMBL/GenBank/DDBJ whole genome shotgun (WGS) entry which is preliminary data.</text>
</comment>
<accession>A0A8S2G0D6</accession>
<protein>
    <submittedName>
        <fullName evidence="1">Uncharacterized protein</fullName>
    </submittedName>
</protein>
<dbReference type="Proteomes" id="UP000677228">
    <property type="component" value="Unassembled WGS sequence"/>
</dbReference>
<dbReference type="EMBL" id="CAJOBC010115013">
    <property type="protein sequence ID" value="CAF4547363.1"/>
    <property type="molecule type" value="Genomic_DNA"/>
</dbReference>
<dbReference type="Proteomes" id="UP000681722">
    <property type="component" value="Unassembled WGS sequence"/>
</dbReference>
<evidence type="ECO:0000313" key="1">
    <source>
        <dbReference type="EMBL" id="CAF1605682.1"/>
    </source>
</evidence>
<evidence type="ECO:0000313" key="3">
    <source>
        <dbReference type="EMBL" id="CAF4547363.1"/>
    </source>
</evidence>
<dbReference type="Gene3D" id="1.10.10.2590">
    <property type="entry name" value="BEN domain"/>
    <property type="match status" value="1"/>
</dbReference>